<dbReference type="Ensembl" id="ENSNBRT00000006634.1">
    <property type="protein sequence ID" value="ENSNBRP00000006442.1"/>
    <property type="gene ID" value="ENSNBRG00000005075.1"/>
</dbReference>
<dbReference type="Gene3D" id="3.30.420.10">
    <property type="entry name" value="Ribonuclease H-like superfamily/Ribonuclease H"/>
    <property type="match status" value="1"/>
</dbReference>
<evidence type="ECO:0000313" key="2">
    <source>
        <dbReference type="Proteomes" id="UP000261580"/>
    </source>
</evidence>
<proteinExistence type="predicted"/>
<reference evidence="1" key="1">
    <citation type="submission" date="2025-08" db="UniProtKB">
        <authorList>
            <consortium name="Ensembl"/>
        </authorList>
    </citation>
    <scope>IDENTIFICATION</scope>
</reference>
<dbReference type="Proteomes" id="UP000261580">
    <property type="component" value="Unassembled WGS sequence"/>
</dbReference>
<name>A0A3Q4GSG4_NEOBR</name>
<dbReference type="AlphaFoldDB" id="A0A3Q4GSG4"/>
<accession>A0A3Q4GSG4</accession>
<dbReference type="InterPro" id="IPR036397">
    <property type="entry name" value="RNaseH_sf"/>
</dbReference>
<sequence length="76" mass="9082">RRRQLDDRPHRAWFIRDYLQNLGVEIKEWPASSPDLNPTEYSCDQLLLTVHARVTNTTTLDDLQQMLFEEWEAIPQ</sequence>
<organism evidence="1 2">
    <name type="scientific">Neolamprologus brichardi</name>
    <name type="common">Fairy cichlid</name>
    <name type="synonym">Lamprologus brichardi</name>
    <dbReference type="NCBI Taxonomy" id="32507"/>
    <lineage>
        <taxon>Eukaryota</taxon>
        <taxon>Metazoa</taxon>
        <taxon>Chordata</taxon>
        <taxon>Craniata</taxon>
        <taxon>Vertebrata</taxon>
        <taxon>Euteleostomi</taxon>
        <taxon>Actinopterygii</taxon>
        <taxon>Neopterygii</taxon>
        <taxon>Teleostei</taxon>
        <taxon>Neoteleostei</taxon>
        <taxon>Acanthomorphata</taxon>
        <taxon>Ovalentaria</taxon>
        <taxon>Cichlomorphae</taxon>
        <taxon>Cichliformes</taxon>
        <taxon>Cichlidae</taxon>
        <taxon>African cichlids</taxon>
        <taxon>Pseudocrenilabrinae</taxon>
        <taxon>Lamprologini</taxon>
        <taxon>Neolamprologus</taxon>
    </lineage>
</organism>
<keyword evidence="2" id="KW-1185">Reference proteome</keyword>
<dbReference type="GeneTree" id="ENSGT00940000176839"/>
<dbReference type="STRING" id="32507.ENSNBRP00000006442"/>
<dbReference type="GO" id="GO:0003676">
    <property type="term" value="F:nucleic acid binding"/>
    <property type="evidence" value="ECO:0007669"/>
    <property type="project" value="InterPro"/>
</dbReference>
<evidence type="ECO:0008006" key="3">
    <source>
        <dbReference type="Google" id="ProtNLM"/>
    </source>
</evidence>
<reference evidence="1" key="2">
    <citation type="submission" date="2025-09" db="UniProtKB">
        <authorList>
            <consortium name="Ensembl"/>
        </authorList>
    </citation>
    <scope>IDENTIFICATION</scope>
</reference>
<protein>
    <recommendedName>
        <fullName evidence="3">Tc1-like transposase DDE domain-containing protein</fullName>
    </recommendedName>
</protein>
<evidence type="ECO:0000313" key="1">
    <source>
        <dbReference type="Ensembl" id="ENSNBRP00000006442.1"/>
    </source>
</evidence>